<evidence type="ECO:0000313" key="6">
    <source>
        <dbReference type="EMBL" id="DBA34057.1"/>
    </source>
</evidence>
<keyword evidence="3" id="KW-0964">Secreted</keyword>
<keyword evidence="7" id="KW-1185">Reference proteome</keyword>
<sequence length="400" mass="45642">MENVAATNSSISKLKSSYNFGKSFLGLDKCNVCVGTSACKKFFKEEIRFENWLAPHLRLPPADLQSFAGNHSDDGDSWRPVVISRLSSKSQHDLADKRICRTFTKKKSCSIEGILRKTERFQKWMNAKRLTPDLVQGLPVQFLRCPSQRLLDRIIRRYTEVFDAGSVYMTHFTDRDKLRLLYTLSVNAHPIILQIFPGAEGWPFPKYLGSCGRLYVSTSTHPLISYNNSAPEIAADLVYQLLQTIQHLSNNDLKYFFYFTHIDGDTFGTFSDGRLFIRDTSNLGIIDLQLEKTGRDRNTEEPDIFSCLSSDCPPVLSSCSNITEKQTLVLVCKNLLPYLISGKFPRSTQGEIDKVLGICSENLTTDQEARKISEKLMNILKPWRACDLRFAYRYPECKYS</sequence>
<protein>
    <recommendedName>
        <fullName evidence="5">FAM69 protein-kinase domain-containing protein</fullName>
    </recommendedName>
</protein>
<reference evidence="6" key="1">
    <citation type="thesis" date="2020" institute="ProQuest LLC" country="789 East Eisenhower Parkway, Ann Arbor, MI, USA">
        <title>Comparative Genomics and Chromosome Evolution.</title>
        <authorList>
            <person name="Mudd A.B."/>
        </authorList>
    </citation>
    <scope>NUCLEOTIDE SEQUENCE</scope>
    <source>
        <strain evidence="6">1538</strain>
        <tissue evidence="6">Blood</tissue>
    </source>
</reference>
<name>A0AAV3BBE7_PYXAD</name>
<evidence type="ECO:0000256" key="2">
    <source>
        <dbReference type="ARBA" id="ARBA00006338"/>
    </source>
</evidence>
<comment type="subcellular location">
    <subcellularLocation>
        <location evidence="1">Secreted</location>
    </subcellularLocation>
</comment>
<gene>
    <name evidence="6" type="ORF">GDO54_001661</name>
</gene>
<evidence type="ECO:0000256" key="4">
    <source>
        <dbReference type="ARBA" id="ARBA00022729"/>
    </source>
</evidence>
<dbReference type="EMBL" id="DYDO01000001">
    <property type="protein sequence ID" value="DBA34057.1"/>
    <property type="molecule type" value="Genomic_DNA"/>
</dbReference>
<dbReference type="InterPro" id="IPR022049">
    <property type="entry name" value="FAM69_kinase_dom"/>
</dbReference>
<dbReference type="InterPro" id="IPR020519">
    <property type="entry name" value="DIPK2A/B"/>
</dbReference>
<accession>A0AAV3BBE7</accession>
<dbReference type="Pfam" id="PF12260">
    <property type="entry name" value="PIP49_C"/>
    <property type="match status" value="1"/>
</dbReference>
<evidence type="ECO:0000256" key="3">
    <source>
        <dbReference type="ARBA" id="ARBA00022525"/>
    </source>
</evidence>
<evidence type="ECO:0000259" key="5">
    <source>
        <dbReference type="Pfam" id="PF12260"/>
    </source>
</evidence>
<comment type="similarity">
    <text evidence="2">Belongs to the DIPK family.</text>
</comment>
<evidence type="ECO:0000256" key="1">
    <source>
        <dbReference type="ARBA" id="ARBA00004613"/>
    </source>
</evidence>
<dbReference type="GO" id="GO:0005576">
    <property type="term" value="C:extracellular region"/>
    <property type="evidence" value="ECO:0007669"/>
    <property type="project" value="UniProtKB-SubCell"/>
</dbReference>
<keyword evidence="4" id="KW-0732">Signal</keyword>
<organism evidence="6 7">
    <name type="scientific">Pyxicephalus adspersus</name>
    <name type="common">African bullfrog</name>
    <dbReference type="NCBI Taxonomy" id="30357"/>
    <lineage>
        <taxon>Eukaryota</taxon>
        <taxon>Metazoa</taxon>
        <taxon>Chordata</taxon>
        <taxon>Craniata</taxon>
        <taxon>Vertebrata</taxon>
        <taxon>Euteleostomi</taxon>
        <taxon>Amphibia</taxon>
        <taxon>Batrachia</taxon>
        <taxon>Anura</taxon>
        <taxon>Neobatrachia</taxon>
        <taxon>Ranoidea</taxon>
        <taxon>Pyxicephalidae</taxon>
        <taxon>Pyxicephalinae</taxon>
        <taxon>Pyxicephalus</taxon>
    </lineage>
</organism>
<dbReference type="Proteomes" id="UP001181693">
    <property type="component" value="Unassembled WGS sequence"/>
</dbReference>
<dbReference type="PANTHER" id="PTHR32073:SF8">
    <property type="entry name" value="DIVERGENT PROTEIN KINASE DOMAIN 2B"/>
    <property type="match status" value="1"/>
</dbReference>
<feature type="domain" description="FAM69 protein-kinase" evidence="5">
    <location>
        <begin position="181"/>
        <end position="361"/>
    </location>
</feature>
<dbReference type="AlphaFoldDB" id="A0AAV3BBE7"/>
<evidence type="ECO:0000313" key="7">
    <source>
        <dbReference type="Proteomes" id="UP001181693"/>
    </source>
</evidence>
<comment type="caution">
    <text evidence="6">The sequence shown here is derived from an EMBL/GenBank/DDBJ whole genome shotgun (WGS) entry which is preliminary data.</text>
</comment>
<proteinExistence type="inferred from homology"/>
<dbReference type="PANTHER" id="PTHR32073">
    <property type="entry name" value="GH11358P"/>
    <property type="match status" value="1"/>
</dbReference>